<organism evidence="1 2">
    <name type="scientific">Patellaria atrata CBS 101060</name>
    <dbReference type="NCBI Taxonomy" id="1346257"/>
    <lineage>
        <taxon>Eukaryota</taxon>
        <taxon>Fungi</taxon>
        <taxon>Dikarya</taxon>
        <taxon>Ascomycota</taxon>
        <taxon>Pezizomycotina</taxon>
        <taxon>Dothideomycetes</taxon>
        <taxon>Dothideomycetes incertae sedis</taxon>
        <taxon>Patellariales</taxon>
        <taxon>Patellariaceae</taxon>
        <taxon>Patellaria</taxon>
    </lineage>
</organism>
<name>A0A9P4VMK3_9PEZI</name>
<dbReference type="InterPro" id="IPR051783">
    <property type="entry name" value="NAD(P)-dependent_oxidoreduct"/>
</dbReference>
<dbReference type="EMBL" id="MU006110">
    <property type="protein sequence ID" value="KAF2835275.1"/>
    <property type="molecule type" value="Genomic_DNA"/>
</dbReference>
<dbReference type="InterPro" id="IPR036291">
    <property type="entry name" value="NAD(P)-bd_dom_sf"/>
</dbReference>
<sequence>MVKIFVQGITGYIGGDGFYALATAHPEYEYTALVRTTDKGAKVAAQFPSVRLVYGGLDDHDLLVEEASKADIVINWADADHEGNIKALLEGLAKHSSPGYFIQTSGTGILMYPDMQTKTFGEGSNKVFDDWEGINEVTSIPDFAPHRGADKLVIEAHKTSATKTAVVCPPCIYGTGRGAVNTRSIQIYDLAKIVLERGAGFTIGKGLSQWSQIHVHDLSDAYVKLVEAAAAGGGNATWGAEGYYFTENGDFEWGQMSKAVTEEAHKRGWIKSTDLDSVTPDEANQLRGFGAYLWGVNSKSKAIRARKLFGWEPTQPLMIDLVPSIVEGEAKALGILKSHAAEAAGDA</sequence>
<proteinExistence type="predicted"/>
<accession>A0A9P4VMK3</accession>
<evidence type="ECO:0000313" key="2">
    <source>
        <dbReference type="Proteomes" id="UP000799429"/>
    </source>
</evidence>
<dbReference type="PANTHER" id="PTHR48079">
    <property type="entry name" value="PROTEIN YEEZ"/>
    <property type="match status" value="1"/>
</dbReference>
<gene>
    <name evidence="1" type="ORF">M501DRAFT_999314</name>
</gene>
<protein>
    <submittedName>
        <fullName evidence="1">NAD(P)-binding protein</fullName>
    </submittedName>
</protein>
<dbReference type="GO" id="GO:0004029">
    <property type="term" value="F:aldehyde dehydrogenase (NAD+) activity"/>
    <property type="evidence" value="ECO:0007669"/>
    <property type="project" value="TreeGrafter"/>
</dbReference>
<dbReference type="GO" id="GO:0005737">
    <property type="term" value="C:cytoplasm"/>
    <property type="evidence" value="ECO:0007669"/>
    <property type="project" value="TreeGrafter"/>
</dbReference>
<dbReference type="SUPFAM" id="SSF51735">
    <property type="entry name" value="NAD(P)-binding Rossmann-fold domains"/>
    <property type="match status" value="1"/>
</dbReference>
<dbReference type="Gene3D" id="3.40.50.720">
    <property type="entry name" value="NAD(P)-binding Rossmann-like Domain"/>
    <property type="match status" value="1"/>
</dbReference>
<comment type="caution">
    <text evidence="1">The sequence shown here is derived from an EMBL/GenBank/DDBJ whole genome shotgun (WGS) entry which is preliminary data.</text>
</comment>
<dbReference type="PANTHER" id="PTHR48079:SF6">
    <property type="entry name" value="NAD(P)-BINDING DOMAIN-CONTAINING PROTEIN-RELATED"/>
    <property type="match status" value="1"/>
</dbReference>
<dbReference type="Proteomes" id="UP000799429">
    <property type="component" value="Unassembled WGS sequence"/>
</dbReference>
<dbReference type="OrthoDB" id="2130169at2759"/>
<evidence type="ECO:0000313" key="1">
    <source>
        <dbReference type="EMBL" id="KAF2835275.1"/>
    </source>
</evidence>
<dbReference type="AlphaFoldDB" id="A0A9P4VMK3"/>
<keyword evidence="2" id="KW-1185">Reference proteome</keyword>
<reference evidence="1" key="1">
    <citation type="journal article" date="2020" name="Stud. Mycol.">
        <title>101 Dothideomycetes genomes: a test case for predicting lifestyles and emergence of pathogens.</title>
        <authorList>
            <person name="Haridas S."/>
            <person name="Albert R."/>
            <person name="Binder M."/>
            <person name="Bloem J."/>
            <person name="Labutti K."/>
            <person name="Salamov A."/>
            <person name="Andreopoulos B."/>
            <person name="Baker S."/>
            <person name="Barry K."/>
            <person name="Bills G."/>
            <person name="Bluhm B."/>
            <person name="Cannon C."/>
            <person name="Castanera R."/>
            <person name="Culley D."/>
            <person name="Daum C."/>
            <person name="Ezra D."/>
            <person name="Gonzalez J."/>
            <person name="Henrissat B."/>
            <person name="Kuo A."/>
            <person name="Liang C."/>
            <person name="Lipzen A."/>
            <person name="Lutzoni F."/>
            <person name="Magnuson J."/>
            <person name="Mondo S."/>
            <person name="Nolan M."/>
            <person name="Ohm R."/>
            <person name="Pangilinan J."/>
            <person name="Park H.-J."/>
            <person name="Ramirez L."/>
            <person name="Alfaro M."/>
            <person name="Sun H."/>
            <person name="Tritt A."/>
            <person name="Yoshinaga Y."/>
            <person name="Zwiers L.-H."/>
            <person name="Turgeon B."/>
            <person name="Goodwin S."/>
            <person name="Spatafora J."/>
            <person name="Crous P."/>
            <person name="Grigoriev I."/>
        </authorList>
    </citation>
    <scope>NUCLEOTIDE SEQUENCE</scope>
    <source>
        <strain evidence="1">CBS 101060</strain>
    </source>
</reference>